<dbReference type="InterPro" id="IPR036322">
    <property type="entry name" value="WD40_repeat_dom_sf"/>
</dbReference>
<name>A0A1E4TP44_PACTA</name>
<dbReference type="InterPro" id="IPR036285">
    <property type="entry name" value="PRP4-like_sf"/>
</dbReference>
<dbReference type="PRINTS" id="PR00320">
    <property type="entry name" value="GPROTEINBRPT"/>
</dbReference>
<dbReference type="InterPro" id="IPR001680">
    <property type="entry name" value="WD40_rpt"/>
</dbReference>
<dbReference type="InterPro" id="IPR020472">
    <property type="entry name" value="WD40_PAC1"/>
</dbReference>
<evidence type="ECO:0000256" key="2">
    <source>
        <dbReference type="ARBA" id="ARBA00022737"/>
    </source>
</evidence>
<dbReference type="PROSITE" id="PS50082">
    <property type="entry name" value="WD_REPEATS_2"/>
    <property type="match status" value="4"/>
</dbReference>
<feature type="repeat" description="WD" evidence="3">
    <location>
        <begin position="267"/>
        <end position="308"/>
    </location>
</feature>
<proteinExistence type="predicted"/>
<feature type="region of interest" description="Disordered" evidence="4">
    <location>
        <begin position="1"/>
        <end position="21"/>
    </location>
</feature>
<dbReference type="Gene3D" id="2.130.10.10">
    <property type="entry name" value="YVTN repeat-like/Quinoprotein amine dehydrogenase"/>
    <property type="match status" value="2"/>
</dbReference>
<dbReference type="GO" id="GO:0000393">
    <property type="term" value="P:spliceosomal conformational changes to generate catalytic conformation"/>
    <property type="evidence" value="ECO:0007669"/>
    <property type="project" value="EnsemblFungi"/>
</dbReference>
<keyword evidence="1 3" id="KW-0853">WD repeat</keyword>
<dbReference type="GO" id="GO:0030621">
    <property type="term" value="F:U4 snRNA binding"/>
    <property type="evidence" value="ECO:0007669"/>
    <property type="project" value="TreeGrafter"/>
</dbReference>
<dbReference type="Pfam" id="PF00400">
    <property type="entry name" value="WD40"/>
    <property type="match status" value="5"/>
</dbReference>
<evidence type="ECO:0000256" key="4">
    <source>
        <dbReference type="SAM" id="MobiDB-lite"/>
    </source>
</evidence>
<reference evidence="7" key="1">
    <citation type="submission" date="2016-05" db="EMBL/GenBank/DDBJ databases">
        <title>Comparative genomics of biotechnologically important yeasts.</title>
        <authorList>
            <consortium name="DOE Joint Genome Institute"/>
            <person name="Riley R."/>
            <person name="Haridas S."/>
            <person name="Wolfe K.H."/>
            <person name="Lopes M.R."/>
            <person name="Hittinger C.T."/>
            <person name="Goker M."/>
            <person name="Salamov A."/>
            <person name="Wisecaver J."/>
            <person name="Long T.M."/>
            <person name="Aerts A.L."/>
            <person name="Barry K."/>
            <person name="Choi C."/>
            <person name="Clum A."/>
            <person name="Coughlan A.Y."/>
            <person name="Deshpande S."/>
            <person name="Douglass A.P."/>
            <person name="Hanson S.J."/>
            <person name="Klenk H.-P."/>
            <person name="Labutti K."/>
            <person name="Lapidus A."/>
            <person name="Lindquist E."/>
            <person name="Lipzen A."/>
            <person name="Meier-Kolthoff J.P."/>
            <person name="Ohm R.A."/>
            <person name="Otillar R.P."/>
            <person name="Pangilinan J."/>
            <person name="Peng Y."/>
            <person name="Rokas A."/>
            <person name="Rosa C.A."/>
            <person name="Scheuner C."/>
            <person name="Sibirny A.A."/>
            <person name="Slot J.C."/>
            <person name="Stielow J.B."/>
            <person name="Sun H."/>
            <person name="Kurtzman C.P."/>
            <person name="Blackwell M."/>
            <person name="Grigoriev I.V."/>
            <person name="Jeffries T.W."/>
        </authorList>
    </citation>
    <scope>NUCLEOTIDE SEQUENCE [LARGE SCALE GENOMIC DNA]</scope>
    <source>
        <strain evidence="7">NRRL Y-2460</strain>
    </source>
</reference>
<accession>A0A1E4TP44</accession>
<dbReference type="AlphaFoldDB" id="A0A1E4TP44"/>
<dbReference type="SMART" id="SM00320">
    <property type="entry name" value="WD40"/>
    <property type="match status" value="7"/>
</dbReference>
<dbReference type="PROSITE" id="PS00678">
    <property type="entry name" value="WD_REPEATS_1"/>
    <property type="match status" value="1"/>
</dbReference>
<evidence type="ECO:0000256" key="1">
    <source>
        <dbReference type="ARBA" id="ARBA00022574"/>
    </source>
</evidence>
<dbReference type="OrthoDB" id="540662at2759"/>
<dbReference type="Pfam" id="PF08799">
    <property type="entry name" value="PRP4"/>
    <property type="match status" value="1"/>
</dbReference>
<dbReference type="PANTHER" id="PTHR19846">
    <property type="entry name" value="WD40 REPEAT PROTEIN"/>
    <property type="match status" value="1"/>
</dbReference>
<protein>
    <recommendedName>
        <fullName evidence="5">Pre-mRNA processing factor 4 (PRP4)-like domain-containing protein</fullName>
    </recommendedName>
</protein>
<dbReference type="GO" id="GO:0034247">
    <property type="term" value="P:snoRNA splicing"/>
    <property type="evidence" value="ECO:0007669"/>
    <property type="project" value="EnsemblFungi"/>
</dbReference>
<evidence type="ECO:0000313" key="6">
    <source>
        <dbReference type="EMBL" id="ODV93533.1"/>
    </source>
</evidence>
<dbReference type="Gene3D" id="4.10.280.110">
    <property type="entry name" value="Pre-mRNA processing factor 4 domain"/>
    <property type="match status" value="1"/>
</dbReference>
<keyword evidence="7" id="KW-1185">Reference proteome</keyword>
<dbReference type="SMART" id="SM00500">
    <property type="entry name" value="SFM"/>
    <property type="match status" value="1"/>
</dbReference>
<dbReference type="PANTHER" id="PTHR19846:SF0">
    <property type="entry name" value="PRE-MRNA PROCESSING FACTOR 4"/>
    <property type="match status" value="1"/>
</dbReference>
<dbReference type="STRING" id="669874.A0A1E4TP44"/>
<feature type="repeat" description="WD" evidence="3">
    <location>
        <begin position="436"/>
        <end position="475"/>
    </location>
</feature>
<dbReference type="SUPFAM" id="SSF158230">
    <property type="entry name" value="PRP4-like"/>
    <property type="match status" value="1"/>
</dbReference>
<evidence type="ECO:0000313" key="7">
    <source>
        <dbReference type="Proteomes" id="UP000094236"/>
    </source>
</evidence>
<dbReference type="GO" id="GO:0046540">
    <property type="term" value="C:U4/U6 x U5 tri-snRNP complex"/>
    <property type="evidence" value="ECO:0007669"/>
    <property type="project" value="EnsemblFungi"/>
</dbReference>
<evidence type="ECO:0000256" key="3">
    <source>
        <dbReference type="PROSITE-ProRule" id="PRU00221"/>
    </source>
</evidence>
<dbReference type="CDD" id="cd00200">
    <property type="entry name" value="WD40"/>
    <property type="match status" value="1"/>
</dbReference>
<keyword evidence="2" id="KW-0677">Repeat</keyword>
<dbReference type="EMBL" id="KV454018">
    <property type="protein sequence ID" value="ODV93533.1"/>
    <property type="molecule type" value="Genomic_DNA"/>
</dbReference>
<evidence type="ECO:0000259" key="5">
    <source>
        <dbReference type="SMART" id="SM00500"/>
    </source>
</evidence>
<dbReference type="InterPro" id="IPR014906">
    <property type="entry name" value="PRP4-like"/>
</dbReference>
<dbReference type="PROSITE" id="PS50294">
    <property type="entry name" value="WD_REPEATS_REGION"/>
    <property type="match status" value="4"/>
</dbReference>
<dbReference type="GO" id="GO:0017070">
    <property type="term" value="F:U6 snRNA binding"/>
    <property type="evidence" value="ECO:0007669"/>
    <property type="project" value="TreeGrafter"/>
</dbReference>
<dbReference type="InterPro" id="IPR015943">
    <property type="entry name" value="WD40/YVTN_repeat-like_dom_sf"/>
</dbReference>
<organism evidence="6 7">
    <name type="scientific">Pachysolen tannophilus NRRL Y-2460</name>
    <dbReference type="NCBI Taxonomy" id="669874"/>
    <lineage>
        <taxon>Eukaryota</taxon>
        <taxon>Fungi</taxon>
        <taxon>Dikarya</taxon>
        <taxon>Ascomycota</taxon>
        <taxon>Saccharomycotina</taxon>
        <taxon>Pichiomycetes</taxon>
        <taxon>Pachysolenaceae</taxon>
        <taxon>Pachysolen</taxon>
    </lineage>
</organism>
<dbReference type="InterPro" id="IPR019775">
    <property type="entry name" value="WD40_repeat_CS"/>
</dbReference>
<feature type="repeat" description="WD" evidence="3">
    <location>
        <begin position="352"/>
        <end position="393"/>
    </location>
</feature>
<feature type="repeat" description="WD" evidence="3">
    <location>
        <begin position="310"/>
        <end position="351"/>
    </location>
</feature>
<dbReference type="Proteomes" id="UP000094236">
    <property type="component" value="Unassembled WGS sequence"/>
</dbReference>
<gene>
    <name evidence="6" type="ORF">PACTADRAFT_52102</name>
</gene>
<sequence length="475" mass="54658">MSDLISLNQVPEKSPGEQSQLSAIVSEEKELQQLLYSLPTGDDQVKLKLRELGEPIILFGEDKADRRERLIKLVLSNEEYKDILMEDEEDEEDEEWETAIAEQEEYYEPVSEDEAHCDRLYEARQFIADYSLAKSKQRLLKQKEFFKNFNEIENLKKRRLNNNFLQKFQLIGSNLIGDRALSVVKFSNDEQNQYIACGSWNGKVYLLDKENLTEKFVFSDHDEKIGGLDWNPNLNSNLKLCSSGAEGNICFYSLNENNNRKPILNFEKAHTNRILKIQFHPSGKFLASCSFDKTFKIWDLEYSKNLYQQFNGHTKEIFTISHHPDGSLLSSGGLEGIGRLWDLRTGKSIMTLEGHVKGIYSMDWHPNGYQLCSGSGDCTIKVWDVRMGKDYQTIPAHNKLISDLKISKDGLSMISSSYDGFINIFSWDNFIKVHSLKGHSDKVMSCDLNETSNYIVSTGWDRSIKLWSNDKNVII</sequence>
<feature type="domain" description="Pre-mRNA processing factor 4 (PRP4)-like" evidence="5">
    <location>
        <begin position="40"/>
        <end position="90"/>
    </location>
</feature>
<dbReference type="SUPFAM" id="SSF50978">
    <property type="entry name" value="WD40 repeat-like"/>
    <property type="match status" value="1"/>
</dbReference>